<keyword evidence="1" id="KW-0812">Transmembrane</keyword>
<accession>A0A5M4FF49</accession>
<reference evidence="2" key="1">
    <citation type="submission" date="2019-09" db="EMBL/GenBank/DDBJ databases">
        <authorList>
            <person name="Li J."/>
        </authorList>
    </citation>
    <scope>NUCLEOTIDE SEQUENCE [LARGE SCALE GENOMIC DNA]</scope>
    <source>
        <strain evidence="2">JCM 14732</strain>
    </source>
</reference>
<protein>
    <recommendedName>
        <fullName evidence="4">M48 family metalloprotease</fullName>
    </recommendedName>
</protein>
<evidence type="ECO:0000313" key="2">
    <source>
        <dbReference type="EMBL" id="KAA1397839.1"/>
    </source>
</evidence>
<name>A0A5M4FF49_9ACTN</name>
<feature type="transmembrane region" description="Helical" evidence="1">
    <location>
        <begin position="168"/>
        <end position="185"/>
    </location>
</feature>
<proteinExistence type="predicted"/>
<keyword evidence="3" id="KW-1185">Reference proteome</keyword>
<feature type="transmembrane region" description="Helical" evidence="1">
    <location>
        <begin position="197"/>
        <end position="214"/>
    </location>
</feature>
<sequence>MAPRLVVSTLLVLMVGPALPDWAGIGLFYGGLVVAALLVLGLGESLAVRVLFNARRLTPVERTGLAAVAADLCHLELGPPIVDLYVARRRGAPAAIAHGRRSIVMAPEFVNGILRGDLPRREAVAVLAHASLVTRSGLVRHDAAIVFWSTPWRVLAVVGRPARGLLGFAWRIRVVVFGAAIWQSATDGSSAPGPLNGPMIAVALSVILALTYLVPRWAIGWENLLASTGDRELIARDLGQPMAAFLRRYPQTSALVVRVRLLDPPVHEKPQLRLVGT</sequence>
<dbReference type="RefSeq" id="WP_149689284.1">
    <property type="nucleotide sequence ID" value="NZ_SDPQ02000002.1"/>
</dbReference>
<evidence type="ECO:0000313" key="3">
    <source>
        <dbReference type="Proteomes" id="UP000380867"/>
    </source>
</evidence>
<dbReference type="OrthoDB" id="3768720at2"/>
<evidence type="ECO:0000256" key="1">
    <source>
        <dbReference type="SAM" id="Phobius"/>
    </source>
</evidence>
<dbReference type="EMBL" id="SDPQ02000002">
    <property type="protein sequence ID" value="KAA1397839.1"/>
    <property type="molecule type" value="Genomic_DNA"/>
</dbReference>
<comment type="caution">
    <text evidence="2">The sequence shown here is derived from an EMBL/GenBank/DDBJ whole genome shotgun (WGS) entry which is preliminary data.</text>
</comment>
<keyword evidence="1" id="KW-1133">Transmembrane helix</keyword>
<evidence type="ECO:0008006" key="4">
    <source>
        <dbReference type="Google" id="ProtNLM"/>
    </source>
</evidence>
<keyword evidence="1" id="KW-0472">Membrane</keyword>
<organism evidence="2 3">
    <name type="scientific">Aeromicrobium ginsengisoli</name>
    <dbReference type="NCBI Taxonomy" id="363867"/>
    <lineage>
        <taxon>Bacteria</taxon>
        <taxon>Bacillati</taxon>
        <taxon>Actinomycetota</taxon>
        <taxon>Actinomycetes</taxon>
        <taxon>Propionibacteriales</taxon>
        <taxon>Nocardioidaceae</taxon>
        <taxon>Aeromicrobium</taxon>
    </lineage>
</organism>
<dbReference type="Proteomes" id="UP000380867">
    <property type="component" value="Unassembled WGS sequence"/>
</dbReference>
<dbReference type="AlphaFoldDB" id="A0A5M4FF49"/>
<feature type="transmembrane region" description="Helical" evidence="1">
    <location>
        <begin position="30"/>
        <end position="52"/>
    </location>
</feature>
<gene>
    <name evidence="2" type="ORF">ESP70_010880</name>
</gene>